<evidence type="ECO:0000313" key="3">
    <source>
        <dbReference type="Proteomes" id="UP000616885"/>
    </source>
</evidence>
<dbReference type="EMBL" id="JADCTT010000017">
    <property type="protein sequence ID" value="KAF9743388.1"/>
    <property type="molecule type" value="Genomic_DNA"/>
</dbReference>
<organism evidence="2 3">
    <name type="scientific">Bionectria ochroleuca</name>
    <name type="common">Gliocladium roseum</name>
    <dbReference type="NCBI Taxonomy" id="29856"/>
    <lineage>
        <taxon>Eukaryota</taxon>
        <taxon>Fungi</taxon>
        <taxon>Dikarya</taxon>
        <taxon>Ascomycota</taxon>
        <taxon>Pezizomycotina</taxon>
        <taxon>Sordariomycetes</taxon>
        <taxon>Hypocreomycetidae</taxon>
        <taxon>Hypocreales</taxon>
        <taxon>Bionectriaceae</taxon>
        <taxon>Clonostachys</taxon>
    </lineage>
</organism>
<name>A0A8H7K199_BIOOC</name>
<reference evidence="2" key="1">
    <citation type="submission" date="2020-10" db="EMBL/GenBank/DDBJ databases">
        <title>High-Quality Genome Resource of Clonostachys rosea strain S41 by Oxford Nanopore Long-Read Sequencing.</title>
        <authorList>
            <person name="Wang H."/>
        </authorList>
    </citation>
    <scope>NUCLEOTIDE SEQUENCE</scope>
    <source>
        <strain evidence="2">S41</strain>
    </source>
</reference>
<dbReference type="Proteomes" id="UP000616885">
    <property type="component" value="Unassembled WGS sequence"/>
</dbReference>
<accession>A0A8H7K199</accession>
<sequence length="120" mass="13340">MILTKLKHDLEERPSELLQFLSTKMLVMAPGARGKAQECHDIVLSLPKTPDVEPQILQPAPHEQQATVRNSDPRTAIFRGKESPPGHNYTEGGSDNTSDMQRYVRSNNPPRVLNGEDLGV</sequence>
<feature type="compositionally biased region" description="Polar residues" evidence="1">
    <location>
        <begin position="91"/>
        <end position="109"/>
    </location>
</feature>
<proteinExistence type="predicted"/>
<evidence type="ECO:0000313" key="2">
    <source>
        <dbReference type="EMBL" id="KAF9743388.1"/>
    </source>
</evidence>
<gene>
    <name evidence="2" type="ORF">IM811_006479</name>
</gene>
<feature type="region of interest" description="Disordered" evidence="1">
    <location>
        <begin position="76"/>
        <end position="120"/>
    </location>
</feature>
<dbReference type="AlphaFoldDB" id="A0A8H7K199"/>
<evidence type="ECO:0000256" key="1">
    <source>
        <dbReference type="SAM" id="MobiDB-lite"/>
    </source>
</evidence>
<comment type="caution">
    <text evidence="2">The sequence shown here is derived from an EMBL/GenBank/DDBJ whole genome shotgun (WGS) entry which is preliminary data.</text>
</comment>
<protein>
    <submittedName>
        <fullName evidence="2">Uncharacterized protein</fullName>
    </submittedName>
</protein>